<feature type="transmembrane region" description="Helical" evidence="1">
    <location>
        <begin position="41"/>
        <end position="60"/>
    </location>
</feature>
<dbReference type="KEGG" id="aprs:BI364_00125"/>
<dbReference type="Proteomes" id="UP000095401">
    <property type="component" value="Chromosome"/>
</dbReference>
<keyword evidence="1" id="KW-1133">Transmembrane helix</keyword>
<organism evidence="2 3">
    <name type="scientific">Acidihalobacter yilgarnensis</name>
    <dbReference type="NCBI Taxonomy" id="2819280"/>
    <lineage>
        <taxon>Bacteria</taxon>
        <taxon>Pseudomonadati</taxon>
        <taxon>Pseudomonadota</taxon>
        <taxon>Gammaproteobacteria</taxon>
        <taxon>Chromatiales</taxon>
        <taxon>Ectothiorhodospiraceae</taxon>
        <taxon>Acidihalobacter</taxon>
    </lineage>
</organism>
<evidence type="ECO:0000313" key="3">
    <source>
        <dbReference type="Proteomes" id="UP000095401"/>
    </source>
</evidence>
<proteinExistence type="predicted"/>
<reference evidence="3" key="1">
    <citation type="submission" date="2016-09" db="EMBL/GenBank/DDBJ databases">
        <title>Acidihalobacter prosperus F5.</title>
        <authorList>
            <person name="Khaleque H.N."/>
            <person name="Ramsay J.P."/>
            <person name="Kaksonen A.H."/>
            <person name="Boxall N.J."/>
            <person name="Watkin E.L.J."/>
        </authorList>
    </citation>
    <scope>NUCLEOTIDE SEQUENCE [LARGE SCALE GENOMIC DNA]</scope>
    <source>
        <strain evidence="3">F5</strain>
    </source>
</reference>
<keyword evidence="1" id="KW-0472">Membrane</keyword>
<evidence type="ECO:0000313" key="2">
    <source>
        <dbReference type="EMBL" id="AOU96638.1"/>
    </source>
</evidence>
<sequence>MPEEDEPLPFMLLAAQGCFIASGFFLSMCFAAQGFFIAPGLAFFMAWGAQGLHGVAAWAGNAPAARPINPPLASAMTTLRAFGFFFMISLPP</sequence>
<dbReference type="AlphaFoldDB" id="A0A1D8IJI2"/>
<accession>A0A1D8IJI2</accession>
<name>A0A1D8IJI2_9GAMM</name>
<protein>
    <submittedName>
        <fullName evidence="2">Uncharacterized protein</fullName>
    </submittedName>
</protein>
<evidence type="ECO:0000256" key="1">
    <source>
        <dbReference type="SAM" id="Phobius"/>
    </source>
</evidence>
<keyword evidence="3" id="KW-1185">Reference proteome</keyword>
<dbReference type="EMBL" id="CP017415">
    <property type="protein sequence ID" value="AOU96638.1"/>
    <property type="molecule type" value="Genomic_DNA"/>
</dbReference>
<feature type="transmembrane region" description="Helical" evidence="1">
    <location>
        <begin position="12"/>
        <end position="35"/>
    </location>
</feature>
<gene>
    <name evidence="2" type="ORF">BI364_00125</name>
</gene>
<keyword evidence="1" id="KW-0812">Transmembrane</keyword>
<feature type="transmembrane region" description="Helical" evidence="1">
    <location>
        <begin position="72"/>
        <end position="90"/>
    </location>
</feature>